<evidence type="ECO:0000259" key="1">
    <source>
        <dbReference type="Pfam" id="PF07796"/>
    </source>
</evidence>
<evidence type="ECO:0000313" key="2">
    <source>
        <dbReference type="EMBL" id="PIZ16405.1"/>
    </source>
</evidence>
<feature type="domain" description="DUF1638" evidence="1">
    <location>
        <begin position="30"/>
        <end position="192"/>
    </location>
</feature>
<dbReference type="Proteomes" id="UP000229307">
    <property type="component" value="Unassembled WGS sequence"/>
</dbReference>
<sequence>MRLTIIACEILFREISWCVSRSENVVDVRFLRKGLHDLGEKEMVAALQKEIDSVEPERSEAILLGYGLCNNGIRGLRSKKSKLVVPRAHDCITLLLGSKERYRQYFDANPGTYFRSTGWAERDVPAEQKGAYTQLGLLPTYEEYVKKYGEDNAKFLMETMGSWEKNYSRMAYVDMGIPEFPDYSENAKKEAEEKNGGLKQ</sequence>
<evidence type="ECO:0000313" key="3">
    <source>
        <dbReference type="Proteomes" id="UP000229307"/>
    </source>
</evidence>
<comment type="caution">
    <text evidence="2">The sequence shown here is derived from an EMBL/GenBank/DDBJ whole genome shotgun (WGS) entry which is preliminary data.</text>
</comment>
<accession>A0A2M7SA54</accession>
<name>A0A2M7SA54_9BACT</name>
<dbReference type="InterPro" id="IPR012437">
    <property type="entry name" value="DUF1638"/>
</dbReference>
<reference evidence="3" key="1">
    <citation type="submission" date="2017-09" db="EMBL/GenBank/DDBJ databases">
        <title>Depth-based differentiation of microbial function through sediment-hosted aquifers and enrichment of novel symbionts in the deep terrestrial subsurface.</title>
        <authorList>
            <person name="Probst A.J."/>
            <person name="Ladd B."/>
            <person name="Jarett J.K."/>
            <person name="Geller-Mcgrath D.E."/>
            <person name="Sieber C.M.K."/>
            <person name="Emerson J.B."/>
            <person name="Anantharaman K."/>
            <person name="Thomas B.C."/>
            <person name="Malmstrom R."/>
            <person name="Stieglmeier M."/>
            <person name="Klingl A."/>
            <person name="Woyke T."/>
            <person name="Ryan C.M."/>
            <person name="Banfield J.F."/>
        </authorList>
    </citation>
    <scope>NUCLEOTIDE SEQUENCE [LARGE SCALE GENOMIC DNA]</scope>
</reference>
<dbReference type="EMBL" id="PFMR01000189">
    <property type="protein sequence ID" value="PIZ16405.1"/>
    <property type="molecule type" value="Genomic_DNA"/>
</dbReference>
<proteinExistence type="predicted"/>
<dbReference type="AlphaFoldDB" id="A0A2M7SA54"/>
<gene>
    <name evidence="2" type="ORF">COY52_07105</name>
</gene>
<organism evidence="2 3">
    <name type="scientific">Candidatus Desantisbacteria bacterium CG_4_10_14_0_8_um_filter_48_22</name>
    <dbReference type="NCBI Taxonomy" id="1974543"/>
    <lineage>
        <taxon>Bacteria</taxon>
        <taxon>Candidatus Desantisiibacteriota</taxon>
    </lineage>
</organism>
<dbReference type="Pfam" id="PF07796">
    <property type="entry name" value="DUF1638"/>
    <property type="match status" value="1"/>
</dbReference>
<protein>
    <recommendedName>
        <fullName evidence="1">DUF1638 domain-containing protein</fullName>
    </recommendedName>
</protein>